<dbReference type="Pfam" id="PF12102">
    <property type="entry name" value="MrcB_N"/>
    <property type="match status" value="1"/>
</dbReference>
<dbReference type="EMBL" id="FNBW01000025">
    <property type="protein sequence ID" value="SDG57639.1"/>
    <property type="molecule type" value="Genomic_DNA"/>
</dbReference>
<organism evidence="2 3">
    <name type="scientific">Thalassobaculum litoreum DSM 18839</name>
    <dbReference type="NCBI Taxonomy" id="1123362"/>
    <lineage>
        <taxon>Bacteria</taxon>
        <taxon>Pseudomonadati</taxon>
        <taxon>Pseudomonadota</taxon>
        <taxon>Alphaproteobacteria</taxon>
        <taxon>Rhodospirillales</taxon>
        <taxon>Thalassobaculaceae</taxon>
        <taxon>Thalassobaculum</taxon>
    </lineage>
</organism>
<dbReference type="Gene3D" id="3.30.920.90">
    <property type="match status" value="1"/>
</dbReference>
<feature type="domain" description="Type IV methyl-directed restriction enzyme EcoKMcrB subunit DNA-binding" evidence="1">
    <location>
        <begin position="9"/>
        <end position="188"/>
    </location>
</feature>
<dbReference type="InterPro" id="IPR021961">
    <property type="entry name" value="McrB_DNA-bd"/>
</dbReference>
<sequence>MLHETLKRIADEYGTARTETFEKNPLAHFIRHDAPRALSETLNQSDLLYSSGVGPAGRWALIPWIAALHPLVTTSAQFGYYVVYLFAEDMSVVYLSLQHATTELEAEFGTGKKRRDELARRAAVMRSRLSGDLGTMTLEAIDLRSDGAFATNYENGHACGVRYETASLPAETKLADDLREMIELYRTLIYRGGPDDLTSSDHTDADSTIKSITHIRQARLHYKLELSGSYAKKVKAVHGYVCQVCDFDFEKTYGEIGKGFIEAHHLVPVATLNPGHVATMNPRTDFAVLCSNCHRMVHKTNPPMTIDELKKLIE</sequence>
<name>A0A8G2BPM5_9PROT</name>
<evidence type="ECO:0000259" key="1">
    <source>
        <dbReference type="Pfam" id="PF12102"/>
    </source>
</evidence>
<protein>
    <submittedName>
        <fullName evidence="2">5-methylcytosine-specific restriction enzyme A</fullName>
    </submittedName>
</protein>
<reference evidence="2 3" key="1">
    <citation type="submission" date="2016-10" db="EMBL/GenBank/DDBJ databases">
        <authorList>
            <person name="Varghese N."/>
            <person name="Submissions S."/>
        </authorList>
    </citation>
    <scope>NUCLEOTIDE SEQUENCE [LARGE SCALE GENOMIC DNA]</scope>
    <source>
        <strain evidence="2 3">DSM 18839</strain>
    </source>
</reference>
<gene>
    <name evidence="2" type="ORF">SAMN05660686_04904</name>
</gene>
<dbReference type="Proteomes" id="UP000198615">
    <property type="component" value="Unassembled WGS sequence"/>
</dbReference>
<dbReference type="AlphaFoldDB" id="A0A8G2BPM5"/>
<dbReference type="CDD" id="cd00085">
    <property type="entry name" value="HNHc"/>
    <property type="match status" value="1"/>
</dbReference>
<dbReference type="OrthoDB" id="7220022at2"/>
<dbReference type="InterPro" id="IPR003615">
    <property type="entry name" value="HNH_nuc"/>
</dbReference>
<keyword evidence="3" id="KW-1185">Reference proteome</keyword>
<accession>A0A8G2BPM5</accession>
<evidence type="ECO:0000313" key="3">
    <source>
        <dbReference type="Proteomes" id="UP000198615"/>
    </source>
</evidence>
<comment type="caution">
    <text evidence="2">The sequence shown here is derived from an EMBL/GenBank/DDBJ whole genome shotgun (WGS) entry which is preliminary data.</text>
</comment>
<dbReference type="RefSeq" id="WP_093154562.1">
    <property type="nucleotide sequence ID" value="NZ_FNBW01000025.1"/>
</dbReference>
<evidence type="ECO:0000313" key="2">
    <source>
        <dbReference type="EMBL" id="SDG57639.1"/>
    </source>
</evidence>
<proteinExistence type="predicted"/>